<proteinExistence type="predicted"/>
<accession>A0ABS9E207</accession>
<protein>
    <recommendedName>
        <fullName evidence="1">Type ISP restriction-modification enzyme LLaBIII C-terminal specificity domain-containing protein</fullName>
    </recommendedName>
</protein>
<evidence type="ECO:0000259" key="1">
    <source>
        <dbReference type="Pfam" id="PF18135"/>
    </source>
</evidence>
<dbReference type="RefSeq" id="WP_235704941.1">
    <property type="nucleotide sequence ID" value="NZ_JAKGBZ010000028.1"/>
</dbReference>
<dbReference type="EMBL" id="JAKGBZ010000028">
    <property type="protein sequence ID" value="MCF3947682.1"/>
    <property type="molecule type" value="Genomic_DNA"/>
</dbReference>
<dbReference type="Pfam" id="PF18135">
    <property type="entry name" value="Type_ISP_C"/>
    <property type="match status" value="1"/>
</dbReference>
<dbReference type="Proteomes" id="UP001521209">
    <property type="component" value="Unassembled WGS sequence"/>
</dbReference>
<reference evidence="2 3" key="1">
    <citation type="submission" date="2022-01" db="EMBL/GenBank/DDBJ databases">
        <authorList>
            <person name="Won M."/>
            <person name="Kim S.-J."/>
            <person name="Kwon S.-W."/>
        </authorList>
    </citation>
    <scope>NUCLEOTIDE SEQUENCE [LARGE SCALE GENOMIC DNA]</scope>
    <source>
        <strain evidence="2 3">KCTC 23505</strain>
    </source>
</reference>
<gene>
    <name evidence="2" type="ORF">L2A60_13445</name>
</gene>
<feature type="domain" description="Type ISP restriction-modification enzyme LLaBIII C-terminal specificity" evidence="1">
    <location>
        <begin position="70"/>
        <end position="116"/>
    </location>
</feature>
<organism evidence="2 3">
    <name type="scientific">Acidiphilium iwatense</name>
    <dbReference type="NCBI Taxonomy" id="768198"/>
    <lineage>
        <taxon>Bacteria</taxon>
        <taxon>Pseudomonadati</taxon>
        <taxon>Pseudomonadota</taxon>
        <taxon>Alphaproteobacteria</taxon>
        <taxon>Acetobacterales</taxon>
        <taxon>Acidocellaceae</taxon>
        <taxon>Acidiphilium</taxon>
    </lineage>
</organism>
<evidence type="ECO:0000313" key="2">
    <source>
        <dbReference type="EMBL" id="MCF3947682.1"/>
    </source>
</evidence>
<evidence type="ECO:0000313" key="3">
    <source>
        <dbReference type="Proteomes" id="UP001521209"/>
    </source>
</evidence>
<sequence>MRRNGGRGDTGKIRPELAAIAVPQGQDFALTAGWGNRTDKGVTMPGKGSVKSRLYAGTEAATATQAALLGEATRDIHLNSSTYWANILERVWETHIGGDQVIKKWLSYRERRIIGRALTPDEVRPVMETARHLAAILLLGPELDDSFRACAAAHVPLAIHQPIAAD</sequence>
<keyword evidence="3" id="KW-1185">Reference proteome</keyword>
<name>A0ABS9E207_9PROT</name>
<dbReference type="InterPro" id="IPR041635">
    <property type="entry name" value="Type_ISP_LLaBIII_C"/>
</dbReference>
<comment type="caution">
    <text evidence="2">The sequence shown here is derived from an EMBL/GenBank/DDBJ whole genome shotgun (WGS) entry which is preliminary data.</text>
</comment>